<proteinExistence type="predicted"/>
<dbReference type="EMBL" id="CSAE01000269">
    <property type="protein sequence ID" value="COV99075.1"/>
    <property type="molecule type" value="Genomic_DNA"/>
</dbReference>
<dbReference type="AlphaFoldDB" id="A0A0T7PME5"/>
<dbReference type="EMBL" id="CSBK01001917">
    <property type="protein sequence ID" value="COZ29678.1"/>
    <property type="molecule type" value="Genomic_DNA"/>
</dbReference>
<organism evidence="3 5">
    <name type="scientific">Mycobacterium tuberculosis</name>
    <dbReference type="NCBI Taxonomy" id="1773"/>
    <lineage>
        <taxon>Bacteria</taxon>
        <taxon>Bacillati</taxon>
        <taxon>Actinomycetota</taxon>
        <taxon>Actinomycetes</taxon>
        <taxon>Mycobacteriales</taxon>
        <taxon>Mycobacteriaceae</taxon>
        <taxon>Mycobacterium</taxon>
        <taxon>Mycobacterium tuberculosis complex</taxon>
    </lineage>
</organism>
<accession>A0A0T7PME5</accession>
<evidence type="ECO:0000313" key="4">
    <source>
        <dbReference type="EMBL" id="COZ29678.1"/>
    </source>
</evidence>
<sequence>MVASKMRLRRSRCASDPSSDSASTATFMTARGGASGALLVFVFADDM</sequence>
<reference evidence="3" key="2">
    <citation type="submission" date="2015-03" db="EMBL/GenBank/DDBJ databases">
        <authorList>
            <person name="Murphy D."/>
        </authorList>
    </citation>
    <scope>NUCLEOTIDE SEQUENCE [LARGE SCALE GENOMIC DNA]</scope>
    <source>
        <strain evidence="3">K00500041</strain>
    </source>
</reference>
<dbReference type="Proteomes" id="UP000038802">
    <property type="component" value="Unassembled WGS sequence"/>
</dbReference>
<feature type="region of interest" description="Disordered" evidence="1">
    <location>
        <begin position="1"/>
        <end position="24"/>
    </location>
</feature>
<evidence type="ECO:0000313" key="5">
    <source>
        <dbReference type="Proteomes" id="UP000038802"/>
    </source>
</evidence>
<evidence type="ECO:0000256" key="1">
    <source>
        <dbReference type="SAM" id="MobiDB-lite"/>
    </source>
</evidence>
<dbReference type="EMBL" id="CGCX01002416">
    <property type="protein sequence ID" value="CFS11654.1"/>
    <property type="molecule type" value="Genomic_DNA"/>
</dbReference>
<reference evidence="5 6" key="1">
    <citation type="submission" date="2015-03" db="EMBL/GenBank/DDBJ databases">
        <authorList>
            <consortium name="Pathogen Informatics"/>
        </authorList>
    </citation>
    <scope>NUCLEOTIDE SEQUENCE [LARGE SCALE GENOMIC DNA]</scope>
    <source>
        <strain evidence="2 7">C09601061</strain>
        <strain evidence="5">K00500041</strain>
        <strain evidence="6">N09902308</strain>
    </source>
</reference>
<evidence type="ECO:0000313" key="3">
    <source>
        <dbReference type="EMBL" id="COV99075.1"/>
    </source>
</evidence>
<protein>
    <submittedName>
        <fullName evidence="3">Uncharacterized protein</fullName>
    </submittedName>
</protein>
<feature type="compositionally biased region" description="Low complexity" evidence="1">
    <location>
        <begin position="14"/>
        <end position="24"/>
    </location>
</feature>
<feature type="compositionally biased region" description="Basic residues" evidence="1">
    <location>
        <begin position="1"/>
        <end position="12"/>
    </location>
</feature>
<dbReference type="Proteomes" id="UP000039021">
    <property type="component" value="Unassembled WGS sequence"/>
</dbReference>
<name>A0A0T7PME5_MYCTX</name>
<gene>
    <name evidence="2" type="ORF">ERS007657_04096</name>
    <name evidence="3" type="ORF">ERS007703_02468</name>
    <name evidence="4" type="ORF">ERS007739_03601</name>
</gene>
<evidence type="ECO:0000313" key="2">
    <source>
        <dbReference type="EMBL" id="CFS11654.1"/>
    </source>
</evidence>
<evidence type="ECO:0000313" key="7">
    <source>
        <dbReference type="Proteomes" id="UP000046680"/>
    </source>
</evidence>
<evidence type="ECO:0000313" key="6">
    <source>
        <dbReference type="Proteomes" id="UP000039021"/>
    </source>
</evidence>
<reference evidence="4" key="3">
    <citation type="submission" date="2015-03" db="EMBL/GenBank/DDBJ databases">
        <authorList>
            <consortium name="Pathogen Informatics"/>
            <person name="Murphy D."/>
        </authorList>
    </citation>
    <scope>NUCLEOTIDE SEQUENCE</scope>
    <source>
        <strain evidence="4">N09902308</strain>
    </source>
</reference>
<dbReference type="Proteomes" id="UP000046680">
    <property type="component" value="Unassembled WGS sequence"/>
</dbReference>